<dbReference type="Proteomes" id="UP001165060">
    <property type="component" value="Unassembled WGS sequence"/>
</dbReference>
<keyword evidence="5" id="KW-0297">G-protein coupled receptor</keyword>
<keyword evidence="2" id="KW-1003">Cell membrane</keyword>
<accession>A0ABQ6N751</accession>
<evidence type="ECO:0000256" key="2">
    <source>
        <dbReference type="ARBA" id="ARBA00022475"/>
    </source>
</evidence>
<evidence type="ECO:0000313" key="12">
    <source>
        <dbReference type="EMBL" id="GMI41424.1"/>
    </source>
</evidence>
<organism evidence="12 13">
    <name type="scientific">Tetraparma gracilis</name>
    <dbReference type="NCBI Taxonomy" id="2962635"/>
    <lineage>
        <taxon>Eukaryota</taxon>
        <taxon>Sar</taxon>
        <taxon>Stramenopiles</taxon>
        <taxon>Ochrophyta</taxon>
        <taxon>Bolidophyceae</taxon>
        <taxon>Parmales</taxon>
        <taxon>Triparmaceae</taxon>
        <taxon>Tetraparma</taxon>
    </lineage>
</organism>
<feature type="domain" description="G-protein coupled receptors family 1 profile" evidence="11">
    <location>
        <begin position="39"/>
        <end position="300"/>
    </location>
</feature>
<evidence type="ECO:0000256" key="5">
    <source>
        <dbReference type="ARBA" id="ARBA00023040"/>
    </source>
</evidence>
<dbReference type="SUPFAM" id="SSF81321">
    <property type="entry name" value="Family A G protein-coupled receptor-like"/>
    <property type="match status" value="1"/>
</dbReference>
<protein>
    <recommendedName>
        <fullName evidence="11">G-protein coupled receptors family 1 profile domain-containing protein</fullName>
    </recommendedName>
</protein>
<dbReference type="PANTHER" id="PTHR24246:SF27">
    <property type="entry name" value="ADENOSINE RECEPTOR, ISOFORM A"/>
    <property type="match status" value="1"/>
</dbReference>
<feature type="transmembrane region" description="Helical" evidence="10">
    <location>
        <begin position="194"/>
        <end position="215"/>
    </location>
</feature>
<comment type="subcellular location">
    <subcellularLocation>
        <location evidence="1">Cell membrane</location>
        <topology evidence="1">Multi-pass membrane protein</topology>
    </subcellularLocation>
</comment>
<dbReference type="PROSITE" id="PS50262">
    <property type="entry name" value="G_PROTEIN_RECEP_F1_2"/>
    <property type="match status" value="1"/>
</dbReference>
<dbReference type="PANTHER" id="PTHR24246">
    <property type="entry name" value="OLFACTORY RECEPTOR AND ADENOSINE RECEPTOR"/>
    <property type="match status" value="1"/>
</dbReference>
<dbReference type="InterPro" id="IPR000276">
    <property type="entry name" value="GPCR_Rhodpsn"/>
</dbReference>
<evidence type="ECO:0000256" key="6">
    <source>
        <dbReference type="ARBA" id="ARBA00023136"/>
    </source>
</evidence>
<dbReference type="Pfam" id="PF00001">
    <property type="entry name" value="7tm_1"/>
    <property type="match status" value="1"/>
</dbReference>
<reference evidence="12 13" key="1">
    <citation type="journal article" date="2023" name="Commun. Biol.">
        <title>Genome analysis of Parmales, the sister group of diatoms, reveals the evolutionary specialization of diatoms from phago-mixotrophs to photoautotrophs.</title>
        <authorList>
            <person name="Ban H."/>
            <person name="Sato S."/>
            <person name="Yoshikawa S."/>
            <person name="Yamada K."/>
            <person name="Nakamura Y."/>
            <person name="Ichinomiya M."/>
            <person name="Sato N."/>
            <person name="Blanc-Mathieu R."/>
            <person name="Endo H."/>
            <person name="Kuwata A."/>
            <person name="Ogata H."/>
        </authorList>
    </citation>
    <scope>NUCLEOTIDE SEQUENCE [LARGE SCALE GENOMIC DNA]</scope>
</reference>
<feature type="transmembrane region" description="Helical" evidence="10">
    <location>
        <begin position="67"/>
        <end position="85"/>
    </location>
</feature>
<evidence type="ECO:0000256" key="7">
    <source>
        <dbReference type="ARBA" id="ARBA00023170"/>
    </source>
</evidence>
<gene>
    <name evidence="12" type="ORF">TeGR_g10263</name>
</gene>
<keyword evidence="13" id="KW-1185">Reference proteome</keyword>
<keyword evidence="3 10" id="KW-0812">Transmembrane</keyword>
<feature type="transmembrane region" description="Helical" evidence="10">
    <location>
        <begin position="146"/>
        <end position="165"/>
    </location>
</feature>
<keyword evidence="6 10" id="KW-0472">Membrane</keyword>
<evidence type="ECO:0000256" key="8">
    <source>
        <dbReference type="ARBA" id="ARBA00023180"/>
    </source>
</evidence>
<name>A0ABQ6N751_9STRA</name>
<dbReference type="InterPro" id="IPR017452">
    <property type="entry name" value="GPCR_Rhodpsn_7TM"/>
</dbReference>
<evidence type="ECO:0000259" key="11">
    <source>
        <dbReference type="PROSITE" id="PS50262"/>
    </source>
</evidence>
<feature type="transmembrane region" description="Helical" evidence="10">
    <location>
        <begin position="105"/>
        <end position="125"/>
    </location>
</feature>
<proteinExistence type="predicted"/>
<feature type="transmembrane region" description="Helical" evidence="10">
    <location>
        <begin position="27"/>
        <end position="47"/>
    </location>
</feature>
<evidence type="ECO:0000256" key="4">
    <source>
        <dbReference type="ARBA" id="ARBA00022989"/>
    </source>
</evidence>
<evidence type="ECO:0000256" key="9">
    <source>
        <dbReference type="ARBA" id="ARBA00023224"/>
    </source>
</evidence>
<evidence type="ECO:0000256" key="1">
    <source>
        <dbReference type="ARBA" id="ARBA00004651"/>
    </source>
</evidence>
<dbReference type="CDD" id="cd00637">
    <property type="entry name" value="7tm_classA_rhodopsin-like"/>
    <property type="match status" value="1"/>
</dbReference>
<feature type="transmembrane region" description="Helical" evidence="10">
    <location>
        <begin position="245"/>
        <end position="269"/>
    </location>
</feature>
<evidence type="ECO:0000313" key="13">
    <source>
        <dbReference type="Proteomes" id="UP001165060"/>
    </source>
</evidence>
<keyword evidence="4 10" id="KW-1133">Transmembrane helix</keyword>
<evidence type="ECO:0000256" key="3">
    <source>
        <dbReference type="ARBA" id="ARBA00022692"/>
    </source>
</evidence>
<dbReference type="EMBL" id="BRYB01002218">
    <property type="protein sequence ID" value="GMI41424.1"/>
    <property type="molecule type" value="Genomic_DNA"/>
</dbReference>
<comment type="caution">
    <text evidence="12">The sequence shown here is derived from an EMBL/GenBank/DDBJ whole genome shotgun (WGS) entry which is preliminary data.</text>
</comment>
<evidence type="ECO:0000256" key="10">
    <source>
        <dbReference type="SAM" id="Phobius"/>
    </source>
</evidence>
<keyword evidence="7" id="KW-0675">Receptor</keyword>
<keyword evidence="8" id="KW-0325">Glycoprotein</keyword>
<keyword evidence="9" id="KW-0807">Transducer</keyword>
<feature type="transmembrane region" description="Helical" evidence="10">
    <location>
        <begin position="281"/>
        <end position="303"/>
    </location>
</feature>
<sequence length="751" mass="83917">MPDYYEVYDYSFTNSTLTPPMSSTTQTVVSCLCVWNFTMNLFALLVLACNERLTTCQNRKTRGVQKLLLFSSLIMCAWVGIFIVINRINHGVPNQLICQVQGAGVLFLITQHFTALSVSVYDRYWTLVNLRDINPPSSGIALHWSMYKFGVLPFLTVFSALPLLTSGKFGFMEPFPNNSFCVPAAGRGVLAHDVYPLLIILHFLICVYVIAGSSYRSLVIVRSLFSTAVQSTSAMKKRDDAERRFMWHSVVTTLHFLACWCLVAVYFILLYFSASFTWPTQYFDVTIVFIGFNLLNPVITMYFDAPLREEVRAVLLGGRKPQARRIGSSITSSMASTAGYRVNRRQLQYNATRISHMDDNLTGNDMKEDGFALKAVTTVHASPSEIAAFLHDYDSDYYVKAAERDLSVLDRFQVEGSDTGRSHSTFLRVLTTKGGQDYRTVNSRNTCGPISDDGSIVYASFPADTDVPDEDAALACCSSVFRIVPVQNQRSVVELYTLLDFRTTEPQAEYEALRRPFTVRAISQLQRSFQNARALDVLDEEDGAVMGAMILDAVDVFRSNASGRSARAQMGRLAVSVVLARNRALRDIDTAQRWFEPMLLQVFDHNAPASRGKVEKKLEDLSESDGTVIGNTIRSLVLSNNSAAAVTAELLRTTPAMRAFNDSTPFFRSFVTAVAHHQQEVKEWTTENWERWEEERPSWFSDVFKSSVEDEMIPLASLRKLKGGGSERRRSSLGDVLGVGARVAPVGGGEE</sequence>
<dbReference type="Gene3D" id="1.20.1070.10">
    <property type="entry name" value="Rhodopsin 7-helix transmembrane proteins"/>
    <property type="match status" value="1"/>
</dbReference>